<proteinExistence type="predicted"/>
<reference evidence="2" key="2">
    <citation type="submission" date="2015-01" db="EMBL/GenBank/DDBJ databases">
        <title>Evolutionary Origins and Diversification of the Mycorrhizal Mutualists.</title>
        <authorList>
            <consortium name="DOE Joint Genome Institute"/>
            <consortium name="Mycorrhizal Genomics Consortium"/>
            <person name="Kohler A."/>
            <person name="Kuo A."/>
            <person name="Nagy L.G."/>
            <person name="Floudas D."/>
            <person name="Copeland A."/>
            <person name="Barry K.W."/>
            <person name="Cichocki N."/>
            <person name="Veneault-Fourrey C."/>
            <person name="LaButti K."/>
            <person name="Lindquist E.A."/>
            <person name="Lipzen A."/>
            <person name="Lundell T."/>
            <person name="Morin E."/>
            <person name="Murat C."/>
            <person name="Riley R."/>
            <person name="Ohm R."/>
            <person name="Sun H."/>
            <person name="Tunlid A."/>
            <person name="Henrissat B."/>
            <person name="Grigoriev I.V."/>
            <person name="Hibbett D.S."/>
            <person name="Martin F."/>
        </authorList>
    </citation>
    <scope>NUCLEOTIDE SEQUENCE [LARGE SCALE GENOMIC DNA]</scope>
    <source>
        <strain evidence="2">Marx 270</strain>
    </source>
</reference>
<keyword evidence="2" id="KW-1185">Reference proteome</keyword>
<dbReference type="Proteomes" id="UP000054217">
    <property type="component" value="Unassembled WGS sequence"/>
</dbReference>
<organism evidence="1 2">
    <name type="scientific">Pisolithus tinctorius Marx 270</name>
    <dbReference type="NCBI Taxonomy" id="870435"/>
    <lineage>
        <taxon>Eukaryota</taxon>
        <taxon>Fungi</taxon>
        <taxon>Dikarya</taxon>
        <taxon>Basidiomycota</taxon>
        <taxon>Agaricomycotina</taxon>
        <taxon>Agaricomycetes</taxon>
        <taxon>Agaricomycetidae</taxon>
        <taxon>Boletales</taxon>
        <taxon>Sclerodermatineae</taxon>
        <taxon>Pisolithaceae</taxon>
        <taxon>Pisolithus</taxon>
    </lineage>
</organism>
<dbReference type="OrthoDB" id="2656691at2759"/>
<evidence type="ECO:0000313" key="2">
    <source>
        <dbReference type="Proteomes" id="UP000054217"/>
    </source>
</evidence>
<evidence type="ECO:0000313" key="1">
    <source>
        <dbReference type="EMBL" id="KIN95428.1"/>
    </source>
</evidence>
<dbReference type="EMBL" id="KN832068">
    <property type="protein sequence ID" value="KIN95428.1"/>
    <property type="molecule type" value="Genomic_DNA"/>
</dbReference>
<reference evidence="1 2" key="1">
    <citation type="submission" date="2014-04" db="EMBL/GenBank/DDBJ databases">
        <authorList>
            <consortium name="DOE Joint Genome Institute"/>
            <person name="Kuo A."/>
            <person name="Kohler A."/>
            <person name="Costa M.D."/>
            <person name="Nagy L.G."/>
            <person name="Floudas D."/>
            <person name="Copeland A."/>
            <person name="Barry K.W."/>
            <person name="Cichocki N."/>
            <person name="Veneault-Fourrey C."/>
            <person name="LaButti K."/>
            <person name="Lindquist E.A."/>
            <person name="Lipzen A."/>
            <person name="Lundell T."/>
            <person name="Morin E."/>
            <person name="Murat C."/>
            <person name="Sun H."/>
            <person name="Tunlid A."/>
            <person name="Henrissat B."/>
            <person name="Grigoriev I.V."/>
            <person name="Hibbett D.S."/>
            <person name="Martin F."/>
            <person name="Nordberg H.P."/>
            <person name="Cantor M.N."/>
            <person name="Hua S.X."/>
        </authorList>
    </citation>
    <scope>NUCLEOTIDE SEQUENCE [LARGE SCALE GENOMIC DNA]</scope>
    <source>
        <strain evidence="1 2">Marx 270</strain>
    </source>
</reference>
<accession>A0A0C3NJ75</accession>
<protein>
    <submittedName>
        <fullName evidence="1">Uncharacterized protein</fullName>
    </submittedName>
</protein>
<name>A0A0C3NJ75_PISTI</name>
<dbReference type="AlphaFoldDB" id="A0A0C3NJ75"/>
<dbReference type="HOGENOM" id="CLU_2134553_0_0_1"/>
<gene>
    <name evidence="1" type="ORF">M404DRAFT_1007474</name>
</gene>
<dbReference type="InParanoid" id="A0A0C3NJ75"/>
<sequence length="113" mass="12637">MTSHCNGSYAQCAARFTSVGGRGMAPSSKPRSACRPPKHTSHYRCEWIKEDGTRCNTSITYDCARHLGTAHGIRQKGRSLRVLCCWCSPPKPIRRSGVLRHVREVHLKCPRSS</sequence>